<name>A0AAI8VFK7_9PEZI</name>
<accession>A0AAI8VFK7</accession>
<dbReference type="InterPro" id="IPR007138">
    <property type="entry name" value="ABM_dom"/>
</dbReference>
<evidence type="ECO:0000259" key="1">
    <source>
        <dbReference type="Pfam" id="PF03992"/>
    </source>
</evidence>
<protein>
    <submittedName>
        <fullName evidence="2">Uu.00g080340.m01.CDS01</fullName>
    </submittedName>
</protein>
<dbReference type="Pfam" id="PF03992">
    <property type="entry name" value="ABM"/>
    <property type="match status" value="1"/>
</dbReference>
<dbReference type="Gene3D" id="3.30.70.100">
    <property type="match status" value="1"/>
</dbReference>
<dbReference type="EMBL" id="CAUWAG010000010">
    <property type="protein sequence ID" value="CAJ2506848.1"/>
    <property type="molecule type" value="Genomic_DNA"/>
</dbReference>
<keyword evidence="3" id="KW-1185">Reference proteome</keyword>
<dbReference type="Proteomes" id="UP001295740">
    <property type="component" value="Unassembled WGS sequence"/>
</dbReference>
<dbReference type="AlphaFoldDB" id="A0AAI8VFK7"/>
<gene>
    <name evidence="2" type="ORF">KHLLAP_LOCUS7316</name>
</gene>
<reference evidence="2" key="1">
    <citation type="submission" date="2023-10" db="EMBL/GenBank/DDBJ databases">
        <authorList>
            <person name="Hackl T."/>
        </authorList>
    </citation>
    <scope>NUCLEOTIDE SEQUENCE</scope>
</reference>
<sequence>MMVDSGDFLTEITPFPEDAFCVYGTVYAHPEHADALEAVYAETTRLAQLEPGSIYYCLARDGDDPSIFHFFERYKSGKAFEAHNQQPIIQKLLKEDKYFKGVKAIEPAGR</sequence>
<evidence type="ECO:0000313" key="3">
    <source>
        <dbReference type="Proteomes" id="UP001295740"/>
    </source>
</evidence>
<evidence type="ECO:0000313" key="2">
    <source>
        <dbReference type="EMBL" id="CAJ2506848.1"/>
    </source>
</evidence>
<proteinExistence type="predicted"/>
<dbReference type="InterPro" id="IPR011008">
    <property type="entry name" value="Dimeric_a/b-barrel"/>
</dbReference>
<feature type="domain" description="ABM" evidence="1">
    <location>
        <begin position="20"/>
        <end position="91"/>
    </location>
</feature>
<organism evidence="2 3">
    <name type="scientific">Anthostomella pinea</name>
    <dbReference type="NCBI Taxonomy" id="933095"/>
    <lineage>
        <taxon>Eukaryota</taxon>
        <taxon>Fungi</taxon>
        <taxon>Dikarya</taxon>
        <taxon>Ascomycota</taxon>
        <taxon>Pezizomycotina</taxon>
        <taxon>Sordariomycetes</taxon>
        <taxon>Xylariomycetidae</taxon>
        <taxon>Xylariales</taxon>
        <taxon>Xylariaceae</taxon>
        <taxon>Anthostomella</taxon>
    </lineage>
</organism>
<dbReference type="SUPFAM" id="SSF54909">
    <property type="entry name" value="Dimeric alpha+beta barrel"/>
    <property type="match status" value="1"/>
</dbReference>
<comment type="caution">
    <text evidence="2">The sequence shown here is derived from an EMBL/GenBank/DDBJ whole genome shotgun (WGS) entry which is preliminary data.</text>
</comment>